<dbReference type="GO" id="GO:0016020">
    <property type="term" value="C:membrane"/>
    <property type="evidence" value="ECO:0007669"/>
    <property type="project" value="UniProtKB-SubCell"/>
</dbReference>
<evidence type="ECO:0000256" key="10">
    <source>
        <dbReference type="SAM" id="Phobius"/>
    </source>
</evidence>
<dbReference type="AlphaFoldDB" id="A0AAW2M8U3"/>
<dbReference type="Gene3D" id="3.30.2260.10">
    <property type="entry name" value="Enhancer of rudimentary"/>
    <property type="match status" value="1"/>
</dbReference>
<feature type="transmembrane region" description="Helical" evidence="10">
    <location>
        <begin position="212"/>
        <end position="234"/>
    </location>
</feature>
<dbReference type="InterPro" id="IPR039309">
    <property type="entry name" value="BT1"/>
</dbReference>
<organism evidence="11">
    <name type="scientific">Sesamum angustifolium</name>
    <dbReference type="NCBI Taxonomy" id="2727405"/>
    <lineage>
        <taxon>Eukaryota</taxon>
        <taxon>Viridiplantae</taxon>
        <taxon>Streptophyta</taxon>
        <taxon>Embryophyta</taxon>
        <taxon>Tracheophyta</taxon>
        <taxon>Spermatophyta</taxon>
        <taxon>Magnoliopsida</taxon>
        <taxon>eudicotyledons</taxon>
        <taxon>Gunneridae</taxon>
        <taxon>Pentapetalae</taxon>
        <taxon>asterids</taxon>
        <taxon>lamiids</taxon>
        <taxon>Lamiales</taxon>
        <taxon>Pedaliaceae</taxon>
        <taxon>Sesamum</taxon>
    </lineage>
</organism>
<proteinExistence type="inferred from homology"/>
<dbReference type="PANTHER" id="PTHR31585">
    <property type="entry name" value="FOLATE-BIOPTERIN TRANSPORTER 1, CHLOROPLASTIC"/>
    <property type="match status" value="1"/>
</dbReference>
<comment type="similarity">
    <text evidence="3">Belongs to the E(R) family.</text>
</comment>
<dbReference type="InterPro" id="IPR000781">
    <property type="entry name" value="ERH"/>
</dbReference>
<dbReference type="SUPFAM" id="SSF143875">
    <property type="entry name" value="ERH-like"/>
    <property type="match status" value="1"/>
</dbReference>
<sequence length="557" mass="63343">MQYLNPMEQDQSQKPLTKTDQEQEEDNYDDGSEKCSRRPGFLSSTILEPFQWLQMLSSRLNPTFVLGVVLVYGLNQGFSWSFFKVVSDYYWKDVQKLQPSAVQLFIGLYYIPWVMKPIWGLLTDVFPVKGYRRRPYFVLAGIIGTVSALSVAAGGQLLVVLALTCLIGVAAGVAIADVTIDACIARNSIEISWCSLGYSTSGFFVHHLGAQIALGILAVPPATLIVLGFVIYELRTTDELHIQKNKSTEKLREAAKGMLRTIQFPQVWKPSLYMYLSLALSISTHEGQFYWYTRSQSRPCILQGICRDDLCNGRNGLDSWSGHLPQNSQELPFQGLALLCTNPVRRVRDARSSVYSAMELSPWSPRLRLCSNGRMRFTDRGQNPVDAYDSLELTTMSLGHRGHVLCTLDVHRQSWFAHLQMGWRSGSSSLERNQDRFQEPVALCVDQKHTQIFDVGSNRHTIILMQTSQHRATRTFMDYESISQAMDGICGLYERKLKELNPAMRNITYDISDLYNFIDGLADMSALVYDHSIQAYLPYDRQWIKQRTLQHLKKLAH</sequence>
<feature type="region of interest" description="Disordered" evidence="9">
    <location>
        <begin position="1"/>
        <end position="36"/>
    </location>
</feature>
<dbReference type="PANTHER" id="PTHR31585:SF44">
    <property type="entry name" value="FOLATE-BIOPTERIN TRANSPORTER 6-RELATED"/>
    <property type="match status" value="1"/>
</dbReference>
<keyword evidence="4" id="KW-0813">Transport</keyword>
<evidence type="ECO:0000256" key="3">
    <source>
        <dbReference type="ARBA" id="ARBA00007491"/>
    </source>
</evidence>
<evidence type="ECO:0000256" key="8">
    <source>
        <dbReference type="ARBA" id="ARBA00044504"/>
    </source>
</evidence>
<reference evidence="11" key="1">
    <citation type="submission" date="2020-06" db="EMBL/GenBank/DDBJ databases">
        <authorList>
            <person name="Li T."/>
            <person name="Hu X."/>
            <person name="Zhang T."/>
            <person name="Song X."/>
            <person name="Zhang H."/>
            <person name="Dai N."/>
            <person name="Sheng W."/>
            <person name="Hou X."/>
            <person name="Wei L."/>
        </authorList>
    </citation>
    <scope>NUCLEOTIDE SEQUENCE</scope>
    <source>
        <strain evidence="11">G01</strain>
        <tissue evidence="11">Leaf</tissue>
    </source>
</reference>
<evidence type="ECO:0000313" key="11">
    <source>
        <dbReference type="EMBL" id="KAL0327616.1"/>
    </source>
</evidence>
<dbReference type="Gene3D" id="1.20.1250.20">
    <property type="entry name" value="MFS general substrate transporter like domains"/>
    <property type="match status" value="1"/>
</dbReference>
<reference evidence="11" key="2">
    <citation type="journal article" date="2024" name="Plant">
        <title>Genomic evolution and insights into agronomic trait innovations of Sesamum species.</title>
        <authorList>
            <person name="Miao H."/>
            <person name="Wang L."/>
            <person name="Qu L."/>
            <person name="Liu H."/>
            <person name="Sun Y."/>
            <person name="Le M."/>
            <person name="Wang Q."/>
            <person name="Wei S."/>
            <person name="Zheng Y."/>
            <person name="Lin W."/>
            <person name="Duan Y."/>
            <person name="Cao H."/>
            <person name="Xiong S."/>
            <person name="Wang X."/>
            <person name="Wei L."/>
            <person name="Li C."/>
            <person name="Ma Q."/>
            <person name="Ju M."/>
            <person name="Zhao R."/>
            <person name="Li G."/>
            <person name="Mu C."/>
            <person name="Tian Q."/>
            <person name="Mei H."/>
            <person name="Zhang T."/>
            <person name="Gao T."/>
            <person name="Zhang H."/>
        </authorList>
    </citation>
    <scope>NUCLEOTIDE SEQUENCE</scope>
    <source>
        <strain evidence="11">G01</strain>
    </source>
</reference>
<evidence type="ECO:0000256" key="2">
    <source>
        <dbReference type="ARBA" id="ARBA00007015"/>
    </source>
</evidence>
<accession>A0AAW2M8U3</accession>
<evidence type="ECO:0000256" key="1">
    <source>
        <dbReference type="ARBA" id="ARBA00004141"/>
    </source>
</evidence>
<gene>
    <name evidence="11" type="ORF">Sangu_1839600</name>
</gene>
<keyword evidence="5 10" id="KW-0812">Transmembrane</keyword>
<comment type="similarity">
    <text evidence="8">Belongs to the major facilitator superfamily. Phosphate:H(+) symporter (TC 2.A.1.9) family.</text>
</comment>
<dbReference type="InterPro" id="IPR035912">
    <property type="entry name" value="EHR_sf"/>
</dbReference>
<dbReference type="SUPFAM" id="SSF103473">
    <property type="entry name" value="MFS general substrate transporter"/>
    <property type="match status" value="1"/>
</dbReference>
<comment type="similarity">
    <text evidence="2">Belongs to the major facilitator superfamily. Folate-biopterin transporter (TC 2.A.71) family.</text>
</comment>
<comment type="caution">
    <text evidence="11">The sequence shown here is derived from an EMBL/GenBank/DDBJ whole genome shotgun (WGS) entry which is preliminary data.</text>
</comment>
<name>A0AAW2M8U3_9LAMI</name>
<feature type="transmembrane region" description="Helical" evidence="10">
    <location>
        <begin position="64"/>
        <end position="83"/>
    </location>
</feature>
<evidence type="ECO:0000256" key="4">
    <source>
        <dbReference type="ARBA" id="ARBA00022448"/>
    </source>
</evidence>
<keyword evidence="7 10" id="KW-0472">Membrane</keyword>
<feature type="transmembrane region" description="Helical" evidence="10">
    <location>
        <begin position="158"/>
        <end position="176"/>
    </location>
</feature>
<keyword evidence="6 10" id="KW-1133">Transmembrane helix</keyword>
<evidence type="ECO:0000256" key="9">
    <source>
        <dbReference type="SAM" id="MobiDB-lite"/>
    </source>
</evidence>
<dbReference type="Pfam" id="PF03092">
    <property type="entry name" value="BT1"/>
    <property type="match status" value="1"/>
</dbReference>
<feature type="transmembrane region" description="Helical" evidence="10">
    <location>
        <begin position="103"/>
        <end position="122"/>
    </location>
</feature>
<evidence type="ECO:0000256" key="5">
    <source>
        <dbReference type="ARBA" id="ARBA00022692"/>
    </source>
</evidence>
<evidence type="ECO:0000256" key="6">
    <source>
        <dbReference type="ARBA" id="ARBA00022989"/>
    </source>
</evidence>
<comment type="subcellular location">
    <subcellularLocation>
        <location evidence="1">Membrane</location>
        <topology evidence="1">Multi-pass membrane protein</topology>
    </subcellularLocation>
</comment>
<protein>
    <submittedName>
        <fullName evidence="11">Folate-biopterin transporter 6</fullName>
    </submittedName>
</protein>
<dbReference type="Pfam" id="PF01133">
    <property type="entry name" value="ER"/>
    <property type="match status" value="1"/>
</dbReference>
<feature type="compositionally biased region" description="Polar residues" evidence="9">
    <location>
        <begin position="8"/>
        <end position="18"/>
    </location>
</feature>
<dbReference type="InterPro" id="IPR036259">
    <property type="entry name" value="MFS_trans_sf"/>
</dbReference>
<evidence type="ECO:0000256" key="7">
    <source>
        <dbReference type="ARBA" id="ARBA00023136"/>
    </source>
</evidence>
<dbReference type="EMBL" id="JACGWK010000011">
    <property type="protein sequence ID" value="KAL0327616.1"/>
    <property type="molecule type" value="Genomic_DNA"/>
</dbReference>
<feature type="transmembrane region" description="Helical" evidence="10">
    <location>
        <begin position="134"/>
        <end position="152"/>
    </location>
</feature>